<organism evidence="2 3">
    <name type="scientific">Aspergillus sclerotioniger CBS 115572</name>
    <dbReference type="NCBI Taxonomy" id="1450535"/>
    <lineage>
        <taxon>Eukaryota</taxon>
        <taxon>Fungi</taxon>
        <taxon>Dikarya</taxon>
        <taxon>Ascomycota</taxon>
        <taxon>Pezizomycotina</taxon>
        <taxon>Eurotiomycetes</taxon>
        <taxon>Eurotiomycetidae</taxon>
        <taxon>Eurotiales</taxon>
        <taxon>Aspergillaceae</taxon>
        <taxon>Aspergillus</taxon>
        <taxon>Aspergillus subgen. Circumdati</taxon>
    </lineage>
</organism>
<keyword evidence="1" id="KW-1133">Transmembrane helix</keyword>
<proteinExistence type="predicted"/>
<accession>A0A317V1J4</accession>
<gene>
    <name evidence="2" type="ORF">BO94DRAFT_504562</name>
</gene>
<evidence type="ECO:0000313" key="2">
    <source>
        <dbReference type="EMBL" id="PWY66060.1"/>
    </source>
</evidence>
<dbReference type="EMBL" id="MSFK01000054">
    <property type="protein sequence ID" value="PWY66060.1"/>
    <property type="molecule type" value="Genomic_DNA"/>
</dbReference>
<keyword evidence="3" id="KW-1185">Reference proteome</keyword>
<name>A0A317V1J4_9EURO</name>
<keyword evidence="1" id="KW-0812">Transmembrane</keyword>
<comment type="caution">
    <text evidence="2">The sequence shown here is derived from an EMBL/GenBank/DDBJ whole genome shotgun (WGS) entry which is preliminary data.</text>
</comment>
<reference evidence="2 3" key="1">
    <citation type="submission" date="2016-12" db="EMBL/GenBank/DDBJ databases">
        <title>The genomes of Aspergillus section Nigri reveals drivers in fungal speciation.</title>
        <authorList>
            <consortium name="DOE Joint Genome Institute"/>
            <person name="Vesth T.C."/>
            <person name="Nybo J."/>
            <person name="Theobald S."/>
            <person name="Brandl J."/>
            <person name="Frisvad J.C."/>
            <person name="Nielsen K.F."/>
            <person name="Lyhne E.K."/>
            <person name="Kogle M.E."/>
            <person name="Kuo A."/>
            <person name="Riley R."/>
            <person name="Clum A."/>
            <person name="Nolan M."/>
            <person name="Lipzen A."/>
            <person name="Salamov A."/>
            <person name="Henrissat B."/>
            <person name="Wiebenga A."/>
            <person name="De Vries R.P."/>
            <person name="Grigoriev I.V."/>
            <person name="Mortensen U.H."/>
            <person name="Andersen M.R."/>
            <person name="Baker S.E."/>
        </authorList>
    </citation>
    <scope>NUCLEOTIDE SEQUENCE [LARGE SCALE GENOMIC DNA]</scope>
    <source>
        <strain evidence="2 3">CBS 115572</strain>
    </source>
</reference>
<dbReference type="GeneID" id="37111654"/>
<dbReference type="Proteomes" id="UP000246702">
    <property type="component" value="Unassembled WGS sequence"/>
</dbReference>
<evidence type="ECO:0000313" key="3">
    <source>
        <dbReference type="Proteomes" id="UP000246702"/>
    </source>
</evidence>
<protein>
    <submittedName>
        <fullName evidence="2">Uncharacterized protein</fullName>
    </submittedName>
</protein>
<evidence type="ECO:0000256" key="1">
    <source>
        <dbReference type="SAM" id="Phobius"/>
    </source>
</evidence>
<dbReference type="RefSeq" id="XP_025461570.1">
    <property type="nucleotide sequence ID" value="XM_025609511.1"/>
</dbReference>
<keyword evidence="1" id="KW-0472">Membrane</keyword>
<sequence length="64" mass="7617">MTIDIHMYPIASGWIESWATPYFWKSFFFPTFFFLFFSASLGDPVNYYLMRGELCSVIVLEKWA</sequence>
<feature type="transmembrane region" description="Helical" evidence="1">
    <location>
        <begin position="22"/>
        <end position="41"/>
    </location>
</feature>
<dbReference type="AlphaFoldDB" id="A0A317V1J4"/>